<protein>
    <recommendedName>
        <fullName evidence="5">Secreted protein</fullName>
    </recommendedName>
</protein>
<dbReference type="KEGG" id="pgri:PgNI_01954"/>
<feature type="region of interest" description="Disordered" evidence="1">
    <location>
        <begin position="61"/>
        <end position="140"/>
    </location>
</feature>
<evidence type="ECO:0000256" key="2">
    <source>
        <dbReference type="SAM" id="SignalP"/>
    </source>
</evidence>
<dbReference type="RefSeq" id="XP_030987876.1">
    <property type="nucleotide sequence ID" value="XM_031122025.1"/>
</dbReference>
<feature type="signal peptide" evidence="2">
    <location>
        <begin position="1"/>
        <end position="22"/>
    </location>
</feature>
<dbReference type="GeneID" id="41956937"/>
<feature type="compositionally biased region" description="Basic and acidic residues" evidence="1">
    <location>
        <begin position="62"/>
        <end position="80"/>
    </location>
</feature>
<reference evidence="4" key="2">
    <citation type="submission" date="2019-10" db="EMBL/GenBank/DDBJ databases">
        <authorList>
            <consortium name="NCBI Genome Project"/>
        </authorList>
    </citation>
    <scope>NUCLEOTIDE SEQUENCE</scope>
    <source>
        <strain evidence="4">NI907</strain>
    </source>
</reference>
<feature type="chain" id="PRO_5028485689" description="Secreted protein" evidence="2">
    <location>
        <begin position="23"/>
        <end position="165"/>
    </location>
</feature>
<keyword evidence="3" id="KW-1185">Reference proteome</keyword>
<evidence type="ECO:0000256" key="1">
    <source>
        <dbReference type="SAM" id="MobiDB-lite"/>
    </source>
</evidence>
<organism evidence="3 4">
    <name type="scientific">Pyricularia grisea</name>
    <name type="common">Crabgrass-specific blast fungus</name>
    <name type="synonym">Magnaporthe grisea</name>
    <dbReference type="NCBI Taxonomy" id="148305"/>
    <lineage>
        <taxon>Eukaryota</taxon>
        <taxon>Fungi</taxon>
        <taxon>Dikarya</taxon>
        <taxon>Ascomycota</taxon>
        <taxon>Pezizomycotina</taxon>
        <taxon>Sordariomycetes</taxon>
        <taxon>Sordariomycetidae</taxon>
        <taxon>Magnaporthales</taxon>
        <taxon>Pyriculariaceae</taxon>
        <taxon>Pyricularia</taxon>
    </lineage>
</organism>
<reference evidence="4" key="3">
    <citation type="submission" date="2025-08" db="UniProtKB">
        <authorList>
            <consortium name="RefSeq"/>
        </authorList>
    </citation>
    <scope>IDENTIFICATION</scope>
    <source>
        <strain evidence="4">NI907</strain>
    </source>
</reference>
<evidence type="ECO:0000313" key="4">
    <source>
        <dbReference type="RefSeq" id="XP_030987876.1"/>
    </source>
</evidence>
<evidence type="ECO:0008006" key="5">
    <source>
        <dbReference type="Google" id="ProtNLM"/>
    </source>
</evidence>
<proteinExistence type="predicted"/>
<dbReference type="OrthoDB" id="10515245at2759"/>
<name>A0A6P8BL85_PYRGI</name>
<reference evidence="4" key="1">
    <citation type="journal article" date="2019" name="Mol. Biol. Evol.">
        <title>Blast fungal genomes show frequent chromosomal changes, gene gains and losses, and effector gene turnover.</title>
        <authorList>
            <person name="Gomez Luciano L.B."/>
            <person name="Jason Tsai I."/>
            <person name="Chuma I."/>
            <person name="Tosa Y."/>
            <person name="Chen Y.H."/>
            <person name="Li J.Y."/>
            <person name="Li M.Y."/>
            <person name="Jade Lu M.Y."/>
            <person name="Nakayashiki H."/>
            <person name="Li W.H."/>
        </authorList>
    </citation>
    <scope>NUCLEOTIDE SEQUENCE</scope>
    <source>
        <strain evidence="4">NI907</strain>
    </source>
</reference>
<sequence>MLIKLTIVAAVAILALTRPVLGEGPAAKPDTARVPVLIERGAPAQAATPASPHLTFSAKFTQRHDETEQQDKPAVVKDKSGSGIRLPPTRGHQDAAHRSRGGRAMASKLEGRKETTSRLQRLRRRGKQVVARTDEAADGQGCAAAAVAGSVGRRSVSDGGNLHTG</sequence>
<keyword evidence="2" id="KW-0732">Signal</keyword>
<evidence type="ECO:0000313" key="3">
    <source>
        <dbReference type="Proteomes" id="UP000515153"/>
    </source>
</evidence>
<dbReference type="Proteomes" id="UP000515153">
    <property type="component" value="Unplaced"/>
</dbReference>
<dbReference type="AlphaFoldDB" id="A0A6P8BL85"/>
<accession>A0A6P8BL85</accession>
<gene>
    <name evidence="4" type="ORF">PgNI_01954</name>
</gene>